<evidence type="ECO:0000313" key="2">
    <source>
        <dbReference type="EMBL" id="CAB4251959.1"/>
    </source>
</evidence>
<dbReference type="GeneID" id="64855073"/>
<accession>A0A8H2ZF45</accession>
<feature type="domain" description="A to I editase" evidence="1">
    <location>
        <begin position="56"/>
        <end position="330"/>
    </location>
</feature>
<dbReference type="Proteomes" id="UP000644660">
    <property type="component" value="Unassembled WGS sequence"/>
</dbReference>
<dbReference type="SMART" id="SM00552">
    <property type="entry name" value="ADEAMc"/>
    <property type="match status" value="1"/>
</dbReference>
<protein>
    <submittedName>
        <fullName evidence="2">Similar to Saccharomyces cerevisiae YGL243W TAD1 tRNA-specific adenosine deaminase, deaminates adenosine-37 to inosine in tRNA-Ala</fullName>
    </submittedName>
</protein>
<sequence>MDSVLKQRITALIYDEYSKLKPSSKPVIKSNGTKEWTVLASIVAWNSRDDKIRMICMSTGVKALPNELLKRSNGKMLHDCHAEILSIRGLNTVILHHIKNLKEGETSDLINEVDDKYIWKMENQLILYISRVPCGDASMNTIESQDETSETFEIPDDNKTQYLKCENSTILRGRLNFTKKGYVRSKPGRYDSQITFSKSCSDKLCTKQVTSLLNCLTYELLSEPIYLNYLIIPSLNETDSIGLKRCFQDRFQNTSDREQSYQPKLFDIENCEGKFVDDKQSVEETPSAMSSIKLYFDQFNIQEQAILNGVKNGSYSKGSKPLRKGCETAISRYSQWKLYNQINSERDKSYVQFKHHQKSRRVMVEHFRHVLSSEGWVPTLEDDCNI</sequence>
<dbReference type="PANTHER" id="PTHR47803">
    <property type="entry name" value="TRNA-SPECIFIC ADENOSINE DEAMINASE 1"/>
    <property type="match status" value="1"/>
</dbReference>
<dbReference type="Pfam" id="PF02137">
    <property type="entry name" value="A_deamin"/>
    <property type="match status" value="1"/>
</dbReference>
<dbReference type="GO" id="GO:0002100">
    <property type="term" value="P:tRNA wobble adenosine to inosine editing"/>
    <property type="evidence" value="ECO:0007669"/>
    <property type="project" value="InterPro"/>
</dbReference>
<evidence type="ECO:0000313" key="3">
    <source>
        <dbReference type="Proteomes" id="UP000644660"/>
    </source>
</evidence>
<keyword evidence="3" id="KW-1185">Reference proteome</keyword>
<dbReference type="PANTHER" id="PTHR47803:SF1">
    <property type="entry name" value="TRNA-SPECIFIC ADENOSINE DEAMINASE 1"/>
    <property type="match status" value="1"/>
</dbReference>
<name>A0A8H2ZF45_9SACH</name>
<proteinExistence type="predicted"/>
<organism evidence="2 3">
    <name type="scientific">Maudiozyma barnettii</name>
    <dbReference type="NCBI Taxonomy" id="61262"/>
    <lineage>
        <taxon>Eukaryota</taxon>
        <taxon>Fungi</taxon>
        <taxon>Dikarya</taxon>
        <taxon>Ascomycota</taxon>
        <taxon>Saccharomycotina</taxon>
        <taxon>Saccharomycetes</taxon>
        <taxon>Saccharomycetales</taxon>
        <taxon>Saccharomycetaceae</taxon>
        <taxon>Maudiozyma</taxon>
    </lineage>
</organism>
<comment type="caution">
    <text evidence="2">The sequence shown here is derived from an EMBL/GenBank/DDBJ whole genome shotgun (WGS) entry which is preliminary data.</text>
</comment>
<gene>
    <name evidence="2" type="ORF">KABA2_01S02750</name>
</gene>
<evidence type="ECO:0000259" key="1">
    <source>
        <dbReference type="PROSITE" id="PS50141"/>
    </source>
</evidence>
<reference evidence="2 3" key="1">
    <citation type="submission" date="2020-05" db="EMBL/GenBank/DDBJ databases">
        <authorList>
            <person name="Casaregola S."/>
            <person name="Devillers H."/>
            <person name="Grondin C."/>
        </authorList>
    </citation>
    <scope>NUCLEOTIDE SEQUENCE [LARGE SCALE GENOMIC DNA]</scope>
    <source>
        <strain evidence="2 3">CLIB 1767</strain>
    </source>
</reference>
<dbReference type="PROSITE" id="PS50141">
    <property type="entry name" value="A_DEAMIN_EDITASE"/>
    <property type="match status" value="1"/>
</dbReference>
<dbReference type="InterPro" id="IPR002466">
    <property type="entry name" value="A_deamin"/>
</dbReference>
<dbReference type="AlphaFoldDB" id="A0A8H2ZF45"/>
<dbReference type="GO" id="GO:0003723">
    <property type="term" value="F:RNA binding"/>
    <property type="evidence" value="ECO:0007669"/>
    <property type="project" value="InterPro"/>
</dbReference>
<dbReference type="OrthoDB" id="10268011at2759"/>
<dbReference type="RefSeq" id="XP_041403998.1">
    <property type="nucleotide sequence ID" value="XM_041548064.1"/>
</dbReference>
<dbReference type="InterPro" id="IPR042935">
    <property type="entry name" value="Tad1"/>
</dbReference>
<dbReference type="EMBL" id="CAEFZW010000001">
    <property type="protein sequence ID" value="CAB4251959.1"/>
    <property type="molecule type" value="Genomic_DNA"/>
</dbReference>
<dbReference type="GO" id="GO:0043829">
    <property type="term" value="F:tRNA-specific adenosine-37 deaminase activity"/>
    <property type="evidence" value="ECO:0007669"/>
    <property type="project" value="TreeGrafter"/>
</dbReference>